<dbReference type="Gene3D" id="3.20.20.70">
    <property type="entry name" value="Aldolase class I"/>
    <property type="match status" value="1"/>
</dbReference>
<feature type="binding site" evidence="10">
    <location>
        <position position="142"/>
    </location>
    <ligand>
        <name>4-amino-2-methyl-5-(diphosphooxymethyl)pyrimidine</name>
        <dbReference type="ChEBI" id="CHEBI:57841"/>
    </ligand>
</feature>
<evidence type="ECO:0000256" key="1">
    <source>
        <dbReference type="ARBA" id="ARBA00003814"/>
    </source>
</evidence>
<comment type="catalytic activity">
    <reaction evidence="9 10 11">
        <text>2-[(2R,5Z)-2-carboxy-4-methylthiazol-5(2H)-ylidene]ethyl phosphate + 4-amino-2-methyl-5-(diphosphooxymethyl)pyrimidine + 2 H(+) = thiamine phosphate + CO2 + diphosphate</text>
        <dbReference type="Rhea" id="RHEA:47844"/>
        <dbReference type="ChEBI" id="CHEBI:15378"/>
        <dbReference type="ChEBI" id="CHEBI:16526"/>
        <dbReference type="ChEBI" id="CHEBI:33019"/>
        <dbReference type="ChEBI" id="CHEBI:37575"/>
        <dbReference type="ChEBI" id="CHEBI:57841"/>
        <dbReference type="ChEBI" id="CHEBI:62899"/>
        <dbReference type="EC" id="2.5.1.3"/>
    </reaction>
</comment>
<feature type="domain" description="Thiamine phosphate synthase/TenI" evidence="13">
    <location>
        <begin position="10"/>
        <end position="193"/>
    </location>
</feature>
<dbReference type="OrthoDB" id="3243336at2"/>
<evidence type="ECO:0000313" key="14">
    <source>
        <dbReference type="EMBL" id="SDB96880.1"/>
    </source>
</evidence>
<dbReference type="Proteomes" id="UP000199086">
    <property type="component" value="Unassembled WGS sequence"/>
</dbReference>
<comment type="pathway">
    <text evidence="2 10 12">Cofactor biosynthesis; thiamine diphosphate biosynthesis; thiamine phosphate from 4-amino-2-methyl-5-diphosphomethylpyrimidine and 4-methyl-5-(2-phosphoethyl)-thiazole: step 1/1.</text>
</comment>
<dbReference type="PANTHER" id="PTHR20857">
    <property type="entry name" value="THIAMINE-PHOSPHATE PYROPHOSPHORYLASE"/>
    <property type="match status" value="1"/>
</dbReference>
<feature type="binding site" evidence="10">
    <location>
        <begin position="139"/>
        <end position="141"/>
    </location>
    <ligand>
        <name>2-[(2R,5Z)-2-carboxy-4-methylthiazol-5(2H)-ylidene]ethyl phosphate</name>
        <dbReference type="ChEBI" id="CHEBI:62899"/>
    </ligand>
</feature>
<evidence type="ECO:0000256" key="6">
    <source>
        <dbReference type="ARBA" id="ARBA00022977"/>
    </source>
</evidence>
<keyword evidence="15" id="KW-1185">Reference proteome</keyword>
<comment type="caution">
    <text evidence="10">Lacks conserved residue(s) required for the propagation of feature annotation.</text>
</comment>
<proteinExistence type="inferred from homology"/>
<keyword evidence="3 10" id="KW-0808">Transferase</keyword>
<evidence type="ECO:0000256" key="4">
    <source>
        <dbReference type="ARBA" id="ARBA00022723"/>
    </source>
</evidence>
<dbReference type="GO" id="GO:0009229">
    <property type="term" value="P:thiamine diphosphate biosynthetic process"/>
    <property type="evidence" value="ECO:0007669"/>
    <property type="project" value="UniProtKB-UniRule"/>
</dbReference>
<dbReference type="SUPFAM" id="SSF51391">
    <property type="entry name" value="Thiamin phosphate synthase"/>
    <property type="match status" value="1"/>
</dbReference>
<evidence type="ECO:0000256" key="7">
    <source>
        <dbReference type="ARBA" id="ARBA00047334"/>
    </source>
</evidence>
<dbReference type="PANTHER" id="PTHR20857:SF23">
    <property type="entry name" value="THIAMINE BIOSYNTHETIC BIFUNCTIONAL ENZYME"/>
    <property type="match status" value="1"/>
</dbReference>
<feature type="binding site" evidence="10">
    <location>
        <position position="91"/>
    </location>
    <ligand>
        <name>Mg(2+)</name>
        <dbReference type="ChEBI" id="CHEBI:18420"/>
    </ligand>
</feature>
<evidence type="ECO:0000256" key="10">
    <source>
        <dbReference type="HAMAP-Rule" id="MF_00097"/>
    </source>
</evidence>
<dbReference type="AlphaFoldDB" id="A0A1G6HRM4"/>
<feature type="binding site" evidence="10">
    <location>
        <position position="170"/>
    </location>
    <ligand>
        <name>2-[(2R,5Z)-2-carboxy-4-methylthiazol-5(2H)-ylidene]ethyl phosphate</name>
        <dbReference type="ChEBI" id="CHEBI:62899"/>
    </ligand>
</feature>
<dbReference type="GO" id="GO:0004789">
    <property type="term" value="F:thiamine-phosphate diphosphorylase activity"/>
    <property type="evidence" value="ECO:0007669"/>
    <property type="project" value="UniProtKB-UniRule"/>
</dbReference>
<dbReference type="InterPro" id="IPR034291">
    <property type="entry name" value="TMP_synthase"/>
</dbReference>
<protein>
    <recommendedName>
        <fullName evidence="10">Thiamine-phosphate synthase</fullName>
        <shortName evidence="10">TP synthase</shortName>
        <shortName evidence="10">TPS</shortName>
        <ecNumber evidence="10">2.5.1.3</ecNumber>
    </recommendedName>
    <alternativeName>
        <fullName evidence="10">Thiamine-phosphate pyrophosphorylase</fullName>
        <shortName evidence="10">TMP pyrophosphorylase</shortName>
        <shortName evidence="10">TMP-PPase</shortName>
    </alternativeName>
</protein>
<dbReference type="NCBIfam" id="TIGR00693">
    <property type="entry name" value="thiE"/>
    <property type="match status" value="1"/>
</dbReference>
<evidence type="ECO:0000256" key="12">
    <source>
        <dbReference type="RuleBase" id="RU004253"/>
    </source>
</evidence>
<dbReference type="Pfam" id="PF02581">
    <property type="entry name" value="TMP-TENI"/>
    <property type="match status" value="1"/>
</dbReference>
<dbReference type="RefSeq" id="WP_092613034.1">
    <property type="nucleotide sequence ID" value="NZ_FMYF01000012.1"/>
</dbReference>
<feature type="binding site" evidence="10">
    <location>
        <position position="71"/>
    </location>
    <ligand>
        <name>4-amino-2-methyl-5-(diphosphooxymethyl)pyrimidine</name>
        <dbReference type="ChEBI" id="CHEBI:57841"/>
    </ligand>
</feature>
<evidence type="ECO:0000256" key="3">
    <source>
        <dbReference type="ARBA" id="ARBA00022679"/>
    </source>
</evidence>
<reference evidence="14 15" key="1">
    <citation type="submission" date="2016-06" db="EMBL/GenBank/DDBJ databases">
        <authorList>
            <person name="Olsen C.W."/>
            <person name="Carey S."/>
            <person name="Hinshaw L."/>
            <person name="Karasin A.I."/>
        </authorList>
    </citation>
    <scope>NUCLEOTIDE SEQUENCE [LARGE SCALE GENOMIC DNA]</scope>
    <source>
        <strain evidence="14 15">LZ-22</strain>
    </source>
</reference>
<keyword evidence="5 10" id="KW-0460">Magnesium</keyword>
<dbReference type="InterPro" id="IPR013785">
    <property type="entry name" value="Aldolase_TIM"/>
</dbReference>
<evidence type="ECO:0000256" key="5">
    <source>
        <dbReference type="ARBA" id="ARBA00022842"/>
    </source>
</evidence>
<keyword evidence="4 10" id="KW-0479">Metal-binding</keyword>
<evidence type="ECO:0000256" key="8">
    <source>
        <dbReference type="ARBA" id="ARBA00047851"/>
    </source>
</evidence>
<sequence length="212" mass="21966">MSAPLPDLRLYLVTDRAMTAAYGLVPTVLDAVAGGVGIVQLRDPEADDDELVRIGRELHAALAGRVPLLVNDRVHLVEAIGAEGAHIGQHDLPADQARQVLGPDRLLGLSVQTVAHVEAARELGPGVVDYIGIGPVWDTATKPDAARAGGPAHTAAVAAASPWPSVAIGGINLARVPSLRHTGIDGISVVSAICCAPEPRRAAEELLAAWTR</sequence>
<evidence type="ECO:0000256" key="9">
    <source>
        <dbReference type="ARBA" id="ARBA00047883"/>
    </source>
</evidence>
<feature type="binding site" evidence="10">
    <location>
        <begin position="190"/>
        <end position="191"/>
    </location>
    <ligand>
        <name>2-[(2R,5Z)-2-carboxy-4-methylthiazol-5(2H)-ylidene]ethyl phosphate</name>
        <dbReference type="ChEBI" id="CHEBI:62899"/>
    </ligand>
</feature>
<dbReference type="CDD" id="cd00564">
    <property type="entry name" value="TMP_TenI"/>
    <property type="match status" value="1"/>
</dbReference>
<keyword evidence="6 10" id="KW-0784">Thiamine biosynthesis</keyword>
<evidence type="ECO:0000259" key="13">
    <source>
        <dbReference type="Pfam" id="PF02581"/>
    </source>
</evidence>
<dbReference type="GO" id="GO:0000287">
    <property type="term" value="F:magnesium ion binding"/>
    <property type="evidence" value="ECO:0007669"/>
    <property type="project" value="UniProtKB-UniRule"/>
</dbReference>
<comment type="similarity">
    <text evidence="10 11">Belongs to the thiamine-phosphate synthase family.</text>
</comment>
<evidence type="ECO:0000313" key="15">
    <source>
        <dbReference type="Proteomes" id="UP000199086"/>
    </source>
</evidence>
<comment type="cofactor">
    <cofactor evidence="10">
        <name>Mg(2+)</name>
        <dbReference type="ChEBI" id="CHEBI:18420"/>
    </cofactor>
    <text evidence="10">Binds 1 Mg(2+) ion per subunit.</text>
</comment>
<dbReference type="UniPathway" id="UPA00060">
    <property type="reaction ID" value="UER00141"/>
</dbReference>
<dbReference type="STRING" id="1577474.GA0111570_11254"/>
<dbReference type="InterPro" id="IPR036206">
    <property type="entry name" value="ThiamineP_synth_sf"/>
</dbReference>
<dbReference type="GO" id="GO:0005737">
    <property type="term" value="C:cytoplasm"/>
    <property type="evidence" value="ECO:0007669"/>
    <property type="project" value="TreeGrafter"/>
</dbReference>
<feature type="binding site" evidence="10">
    <location>
        <position position="72"/>
    </location>
    <ligand>
        <name>Mg(2+)</name>
        <dbReference type="ChEBI" id="CHEBI:18420"/>
    </ligand>
</feature>
<gene>
    <name evidence="10" type="primary">thiE</name>
    <name evidence="14" type="ORF">GA0111570_11254</name>
</gene>
<dbReference type="HAMAP" id="MF_00097">
    <property type="entry name" value="TMP_synthase"/>
    <property type="match status" value="1"/>
</dbReference>
<name>A0A1G6HRM4_9ACTN</name>
<dbReference type="InterPro" id="IPR022998">
    <property type="entry name" value="ThiamineP_synth_TenI"/>
</dbReference>
<dbReference type="GO" id="GO:0009228">
    <property type="term" value="P:thiamine biosynthetic process"/>
    <property type="evidence" value="ECO:0007669"/>
    <property type="project" value="UniProtKB-KW"/>
</dbReference>
<comment type="catalytic activity">
    <reaction evidence="8 10 11">
        <text>2-(2-carboxy-4-methylthiazol-5-yl)ethyl phosphate + 4-amino-2-methyl-5-(diphosphooxymethyl)pyrimidine + 2 H(+) = thiamine phosphate + CO2 + diphosphate</text>
        <dbReference type="Rhea" id="RHEA:47848"/>
        <dbReference type="ChEBI" id="CHEBI:15378"/>
        <dbReference type="ChEBI" id="CHEBI:16526"/>
        <dbReference type="ChEBI" id="CHEBI:33019"/>
        <dbReference type="ChEBI" id="CHEBI:37575"/>
        <dbReference type="ChEBI" id="CHEBI:57841"/>
        <dbReference type="ChEBI" id="CHEBI:62890"/>
        <dbReference type="EC" id="2.5.1.3"/>
    </reaction>
</comment>
<comment type="catalytic activity">
    <reaction evidence="7 10 11">
        <text>4-methyl-5-(2-phosphooxyethyl)-thiazole + 4-amino-2-methyl-5-(diphosphooxymethyl)pyrimidine + H(+) = thiamine phosphate + diphosphate</text>
        <dbReference type="Rhea" id="RHEA:22328"/>
        <dbReference type="ChEBI" id="CHEBI:15378"/>
        <dbReference type="ChEBI" id="CHEBI:33019"/>
        <dbReference type="ChEBI" id="CHEBI:37575"/>
        <dbReference type="ChEBI" id="CHEBI:57841"/>
        <dbReference type="ChEBI" id="CHEBI:58296"/>
        <dbReference type="EC" id="2.5.1.3"/>
    </reaction>
</comment>
<dbReference type="EMBL" id="FMYF01000012">
    <property type="protein sequence ID" value="SDB96880.1"/>
    <property type="molecule type" value="Genomic_DNA"/>
</dbReference>
<evidence type="ECO:0000256" key="11">
    <source>
        <dbReference type="RuleBase" id="RU003826"/>
    </source>
</evidence>
<accession>A0A1G6HRM4</accession>
<feature type="binding site" evidence="10">
    <location>
        <position position="110"/>
    </location>
    <ligand>
        <name>4-amino-2-methyl-5-(diphosphooxymethyl)pyrimidine</name>
        <dbReference type="ChEBI" id="CHEBI:57841"/>
    </ligand>
</feature>
<comment type="function">
    <text evidence="1 10">Condenses 4-methyl-5-(beta-hydroxyethyl)thiazole monophosphate (THZ-P) and 2-methyl-4-amino-5-hydroxymethyl pyrimidine pyrophosphate (HMP-PP) to form thiamine monophosphate (TMP).</text>
</comment>
<organism evidence="14 15">
    <name type="scientific">Raineyella antarctica</name>
    <dbReference type="NCBI Taxonomy" id="1577474"/>
    <lineage>
        <taxon>Bacteria</taxon>
        <taxon>Bacillati</taxon>
        <taxon>Actinomycetota</taxon>
        <taxon>Actinomycetes</taxon>
        <taxon>Propionibacteriales</taxon>
        <taxon>Propionibacteriaceae</taxon>
        <taxon>Raineyella</taxon>
    </lineage>
</organism>
<evidence type="ECO:0000256" key="2">
    <source>
        <dbReference type="ARBA" id="ARBA00005165"/>
    </source>
</evidence>
<dbReference type="EC" id="2.5.1.3" evidence="10"/>